<dbReference type="InterPro" id="IPR003010">
    <property type="entry name" value="C-N_Hydrolase"/>
</dbReference>
<comment type="caution">
    <text evidence="2">The sequence shown here is derived from an EMBL/GenBank/DDBJ whole genome shotgun (WGS) entry which is preliminary data.</text>
</comment>
<dbReference type="EMBL" id="MU254283">
    <property type="protein sequence ID" value="KAG9241041.1"/>
    <property type="molecule type" value="Genomic_DNA"/>
</dbReference>
<dbReference type="InterPro" id="IPR036526">
    <property type="entry name" value="C-N_Hydrolase_sf"/>
</dbReference>
<dbReference type="SUPFAM" id="SSF56317">
    <property type="entry name" value="Carbon-nitrogen hydrolase"/>
    <property type="match status" value="1"/>
</dbReference>
<dbReference type="OrthoDB" id="412018at2759"/>
<accession>A0A9P7YWJ4</accession>
<dbReference type="Proteomes" id="UP000887226">
    <property type="component" value="Unassembled WGS sequence"/>
</dbReference>
<gene>
    <name evidence="2" type="ORF">BJ878DRAFT_578565</name>
</gene>
<evidence type="ECO:0000313" key="3">
    <source>
        <dbReference type="Proteomes" id="UP000887226"/>
    </source>
</evidence>
<reference evidence="2" key="1">
    <citation type="journal article" date="2021" name="IMA Fungus">
        <title>Genomic characterization of three marine fungi, including Emericellopsis atlantica sp. nov. with signatures of a generalist lifestyle and marine biomass degradation.</title>
        <authorList>
            <person name="Hagestad O.C."/>
            <person name="Hou L."/>
            <person name="Andersen J.H."/>
            <person name="Hansen E.H."/>
            <person name="Altermark B."/>
            <person name="Li C."/>
            <person name="Kuhnert E."/>
            <person name="Cox R.J."/>
            <person name="Crous P.W."/>
            <person name="Spatafora J.W."/>
            <person name="Lail K."/>
            <person name="Amirebrahimi M."/>
            <person name="Lipzen A."/>
            <person name="Pangilinan J."/>
            <person name="Andreopoulos W."/>
            <person name="Hayes R.D."/>
            <person name="Ng V."/>
            <person name="Grigoriev I.V."/>
            <person name="Jackson S.A."/>
            <person name="Sutton T.D.S."/>
            <person name="Dobson A.D.W."/>
            <person name="Rama T."/>
        </authorList>
    </citation>
    <scope>NUCLEOTIDE SEQUENCE</scope>
    <source>
        <strain evidence="2">TRa3180A</strain>
    </source>
</reference>
<dbReference type="Pfam" id="PF00795">
    <property type="entry name" value="CN_hydrolase"/>
    <property type="match status" value="1"/>
</dbReference>
<evidence type="ECO:0000259" key="1">
    <source>
        <dbReference type="Pfam" id="PF00795"/>
    </source>
</evidence>
<dbReference type="AlphaFoldDB" id="A0A9P7YWJ4"/>
<sequence length="128" mass="14286">MQLLSWTDTPDTRHLFEEAKYLGIDISVGFAERTVKGKGYNTSVYYSAKKGEVTTKCQKLHLPGTVERFENPDIVNQLENRYFEPVNLDFKAFRAPDILDGVAKKGSGEPGGGKGDPVMGMLICNDRR</sequence>
<feature type="domain" description="CN hydrolase" evidence="1">
    <location>
        <begin position="6"/>
        <end position="128"/>
    </location>
</feature>
<proteinExistence type="predicted"/>
<keyword evidence="3" id="KW-1185">Reference proteome</keyword>
<dbReference type="Gene3D" id="3.60.110.10">
    <property type="entry name" value="Carbon-nitrogen hydrolase"/>
    <property type="match status" value="1"/>
</dbReference>
<evidence type="ECO:0000313" key="2">
    <source>
        <dbReference type="EMBL" id="KAG9241041.1"/>
    </source>
</evidence>
<name>A0A9P7YWJ4_9HELO</name>
<protein>
    <recommendedName>
        <fullName evidence="1">CN hydrolase domain-containing protein</fullName>
    </recommendedName>
</protein>
<organism evidence="2 3">
    <name type="scientific">Calycina marina</name>
    <dbReference type="NCBI Taxonomy" id="1763456"/>
    <lineage>
        <taxon>Eukaryota</taxon>
        <taxon>Fungi</taxon>
        <taxon>Dikarya</taxon>
        <taxon>Ascomycota</taxon>
        <taxon>Pezizomycotina</taxon>
        <taxon>Leotiomycetes</taxon>
        <taxon>Helotiales</taxon>
        <taxon>Pezizellaceae</taxon>
        <taxon>Calycina</taxon>
    </lineage>
</organism>